<protein>
    <submittedName>
        <fullName evidence="1">Uncharacterized protein</fullName>
    </submittedName>
</protein>
<evidence type="ECO:0000313" key="1">
    <source>
        <dbReference type="EMBL" id="MBB5327160.1"/>
    </source>
</evidence>
<proteinExistence type="predicted"/>
<comment type="caution">
    <text evidence="1">The sequence shown here is derived from an EMBL/GenBank/DDBJ whole genome shotgun (WGS) entry which is preliminary data.</text>
</comment>
<evidence type="ECO:0000313" key="2">
    <source>
        <dbReference type="Proteomes" id="UP000535182"/>
    </source>
</evidence>
<dbReference type="AlphaFoldDB" id="A0A9X0U2R1"/>
<sequence>MAVVLVLALRNLLAFLRGVLRNTGLWWWFFDGENVVICMVNVVDEMCDFRSKKIRHEFQLYFWSDQHSWT</sequence>
<dbReference type="EMBL" id="JACHEB010000001">
    <property type="protein sequence ID" value="MBB5327160.1"/>
    <property type="molecule type" value="Genomic_DNA"/>
</dbReference>
<dbReference type="Proteomes" id="UP000535182">
    <property type="component" value="Unassembled WGS sequence"/>
</dbReference>
<reference evidence="1 2" key="1">
    <citation type="submission" date="2020-08" db="EMBL/GenBank/DDBJ databases">
        <title>Genomic Encyclopedia of Type Strains, Phase IV (KMG-V): Genome sequencing to study the core and pangenomes of soil and plant-associated prokaryotes.</title>
        <authorList>
            <person name="Whitman W."/>
        </authorList>
    </citation>
    <scope>NUCLEOTIDE SEQUENCE [LARGE SCALE GENOMIC DNA]</scope>
    <source>
        <strain evidence="1 2">X5P2</strain>
    </source>
</reference>
<accession>A0A9X0U2R1</accession>
<dbReference type="RefSeq" id="WP_183973566.1">
    <property type="nucleotide sequence ID" value="NZ_JACHEB010000001.1"/>
</dbReference>
<name>A0A9X0U2R1_9BACT</name>
<gene>
    <name evidence="1" type="ORF">HDF14_000754</name>
</gene>
<keyword evidence="2" id="KW-1185">Reference proteome</keyword>
<organism evidence="1 2">
    <name type="scientific">Tunturiibacter gelidiferens</name>
    <dbReference type="NCBI Taxonomy" id="3069689"/>
    <lineage>
        <taxon>Bacteria</taxon>
        <taxon>Pseudomonadati</taxon>
        <taxon>Acidobacteriota</taxon>
        <taxon>Terriglobia</taxon>
        <taxon>Terriglobales</taxon>
        <taxon>Acidobacteriaceae</taxon>
        <taxon>Tunturiibacter</taxon>
    </lineage>
</organism>